<comment type="caution">
    <text evidence="1">The sequence shown here is derived from an EMBL/GenBank/DDBJ whole genome shotgun (WGS) entry which is preliminary data.</text>
</comment>
<dbReference type="AlphaFoldDB" id="A0A554LW60"/>
<proteinExistence type="predicted"/>
<evidence type="ECO:0008006" key="3">
    <source>
        <dbReference type="Google" id="ProtNLM"/>
    </source>
</evidence>
<evidence type="ECO:0000313" key="2">
    <source>
        <dbReference type="Proteomes" id="UP000318711"/>
    </source>
</evidence>
<dbReference type="Proteomes" id="UP000318711">
    <property type="component" value="Unassembled WGS sequence"/>
</dbReference>
<reference evidence="1 2" key="1">
    <citation type="submission" date="2017-07" db="EMBL/GenBank/DDBJ databases">
        <title>Mechanisms for carbon and nitrogen cycling indicate functional differentiation within the Candidate Phyla Radiation.</title>
        <authorList>
            <person name="Danczak R.E."/>
            <person name="Johnston M.D."/>
            <person name="Kenah C."/>
            <person name="Slattery M."/>
            <person name="Wrighton K.C."/>
            <person name="Wilkins M.J."/>
        </authorList>
    </citation>
    <scope>NUCLEOTIDE SEQUENCE [LARGE SCALE GENOMIC DNA]</scope>
    <source>
        <strain evidence="1">Licking1014_2</strain>
    </source>
</reference>
<accession>A0A554LW60</accession>
<organism evidence="1 2">
    <name type="scientific">Candidatus Berkelbacteria bacterium Licking1014_2</name>
    <dbReference type="NCBI Taxonomy" id="2017146"/>
    <lineage>
        <taxon>Bacteria</taxon>
        <taxon>Candidatus Berkelbacteria</taxon>
    </lineage>
</organism>
<sequence length="177" mass="19942">MKERSVRFARLLFVFVLFIFVLPRSGIGQTISLEIETNCRGKTTLKAYGEKGDNFIYAQSNRNWGELYAGRIIHCHSALKFGVGMGVETNQRPLRMGVFVHYSKRDYQINLAAEDGGSGFWHKAEIIHKISRDISLGLVSRGGYREGLMVSLGVGKSKAKVVLYPNKQKTISLSMYF</sequence>
<evidence type="ECO:0000313" key="1">
    <source>
        <dbReference type="EMBL" id="TSC97101.1"/>
    </source>
</evidence>
<dbReference type="EMBL" id="VMGL01000015">
    <property type="protein sequence ID" value="TSC97101.1"/>
    <property type="molecule type" value="Genomic_DNA"/>
</dbReference>
<gene>
    <name evidence="1" type="ORF">CEN88_177</name>
</gene>
<protein>
    <recommendedName>
        <fullName evidence="3">DUF2490 domain-containing protein</fullName>
    </recommendedName>
</protein>
<name>A0A554LW60_9BACT</name>